<organism evidence="1 2">
    <name type="scientific">Electrophorus electricus</name>
    <name type="common">Electric eel</name>
    <name type="synonym">Gymnotus electricus</name>
    <dbReference type="NCBI Taxonomy" id="8005"/>
    <lineage>
        <taxon>Eukaryota</taxon>
        <taxon>Metazoa</taxon>
        <taxon>Chordata</taxon>
        <taxon>Craniata</taxon>
        <taxon>Vertebrata</taxon>
        <taxon>Euteleostomi</taxon>
        <taxon>Actinopterygii</taxon>
        <taxon>Neopterygii</taxon>
        <taxon>Teleostei</taxon>
        <taxon>Ostariophysi</taxon>
        <taxon>Gymnotiformes</taxon>
        <taxon>Gymnotoidei</taxon>
        <taxon>Gymnotidae</taxon>
        <taxon>Electrophorus</taxon>
    </lineage>
</organism>
<reference evidence="1" key="5">
    <citation type="submission" date="2025-09" db="UniProtKB">
        <authorList>
            <consortium name="Ensembl"/>
        </authorList>
    </citation>
    <scope>IDENTIFICATION</scope>
</reference>
<dbReference type="OMA" id="IVVDIHH"/>
<evidence type="ECO:0000313" key="1">
    <source>
        <dbReference type="Ensembl" id="ENSEEEP00000035741.2"/>
    </source>
</evidence>
<dbReference type="GeneTree" id="ENSGT01030000234904"/>
<proteinExistence type="predicted"/>
<dbReference type="Proteomes" id="UP000314983">
    <property type="component" value="Chromosome 12"/>
</dbReference>
<dbReference type="Ensembl" id="ENSEEET00000036163.2">
    <property type="protein sequence ID" value="ENSEEEP00000035741.2"/>
    <property type="gene ID" value="ENSEEEG00000017014.2"/>
</dbReference>
<reference evidence="1" key="4">
    <citation type="submission" date="2025-08" db="UniProtKB">
        <authorList>
            <consortium name="Ensembl"/>
        </authorList>
    </citation>
    <scope>IDENTIFICATION</scope>
</reference>
<reference evidence="2" key="1">
    <citation type="journal article" date="2014" name="Science">
        <title>Nonhuman genetics. Genomic basis for the convergent evolution of electric organs.</title>
        <authorList>
            <person name="Gallant J.R."/>
            <person name="Traeger L.L."/>
            <person name="Volkening J.D."/>
            <person name="Moffett H."/>
            <person name="Chen P.H."/>
            <person name="Novina C.D."/>
            <person name="Phillips G.N.Jr."/>
            <person name="Anand R."/>
            <person name="Wells G.B."/>
            <person name="Pinch M."/>
            <person name="Guth R."/>
            <person name="Unguez G.A."/>
            <person name="Albert J.S."/>
            <person name="Zakon H.H."/>
            <person name="Samanta M.P."/>
            <person name="Sussman M.R."/>
        </authorList>
    </citation>
    <scope>NUCLEOTIDE SEQUENCE [LARGE SCALE GENOMIC DNA]</scope>
</reference>
<keyword evidence="2" id="KW-1185">Reference proteome</keyword>
<sequence length="181" mass="20978">MISPLLLTVQGLFQHELCEFVTVGLRLHVQVEVAVGGYFVCAQRVSTYIRIERSLERKAGSGSCALGYFHGDVCFWKTRWVVVDIHDLDFNAEQLERVLQKHLEMQQTAADLFTNALAVDFFVNEENPVFQVHLKVRSPRIQSQILGDISHERTVVRFLRYGVTEREGREMGERERERVRE</sequence>
<accession>A0A4W4GHF9</accession>
<name>A0A4W4GHF9_ELEEL</name>
<dbReference type="AlphaFoldDB" id="A0A4W4GHF9"/>
<protein>
    <submittedName>
        <fullName evidence="1">Uncharacterized protein</fullName>
    </submittedName>
</protein>
<evidence type="ECO:0000313" key="2">
    <source>
        <dbReference type="Proteomes" id="UP000314983"/>
    </source>
</evidence>
<reference evidence="2" key="2">
    <citation type="journal article" date="2017" name="Sci. Adv.">
        <title>A tail of two voltages: Proteomic comparison of the three electric organs of the electric eel.</title>
        <authorList>
            <person name="Traeger L.L."/>
            <person name="Sabat G."/>
            <person name="Barrett-Wilt G.A."/>
            <person name="Wells G.B."/>
            <person name="Sussman M.R."/>
        </authorList>
    </citation>
    <scope>NUCLEOTIDE SEQUENCE [LARGE SCALE GENOMIC DNA]</scope>
</reference>
<reference evidence="1" key="3">
    <citation type="submission" date="2020-05" db="EMBL/GenBank/DDBJ databases">
        <title>Electrophorus electricus (electric eel) genome, fEleEle1, primary haplotype.</title>
        <authorList>
            <person name="Myers G."/>
            <person name="Meyer A."/>
            <person name="Fedrigo O."/>
            <person name="Formenti G."/>
            <person name="Rhie A."/>
            <person name="Tracey A."/>
            <person name="Sims Y."/>
            <person name="Jarvis E.D."/>
        </authorList>
    </citation>
    <scope>NUCLEOTIDE SEQUENCE [LARGE SCALE GENOMIC DNA]</scope>
</reference>